<feature type="signal peptide" evidence="1">
    <location>
        <begin position="1"/>
        <end position="17"/>
    </location>
</feature>
<organism evidence="2 3">
    <name type="scientific">Salinihabitans flavidus</name>
    <dbReference type="NCBI Taxonomy" id="569882"/>
    <lineage>
        <taxon>Bacteria</taxon>
        <taxon>Pseudomonadati</taxon>
        <taxon>Pseudomonadota</taxon>
        <taxon>Alphaproteobacteria</taxon>
        <taxon>Rhodobacterales</taxon>
        <taxon>Roseobacteraceae</taxon>
        <taxon>Salinihabitans</taxon>
    </lineage>
</organism>
<evidence type="ECO:0000256" key="1">
    <source>
        <dbReference type="SAM" id="SignalP"/>
    </source>
</evidence>
<protein>
    <submittedName>
        <fullName evidence="2">ABC-type uncharacterized transport system, substrate-binding protein</fullName>
    </submittedName>
</protein>
<feature type="chain" id="PRO_5011480380" evidence="1">
    <location>
        <begin position="18"/>
        <end position="215"/>
    </location>
</feature>
<evidence type="ECO:0000313" key="3">
    <source>
        <dbReference type="Proteomes" id="UP000198893"/>
    </source>
</evidence>
<dbReference type="EMBL" id="FODS01000025">
    <property type="protein sequence ID" value="SEP10146.1"/>
    <property type="molecule type" value="Genomic_DNA"/>
</dbReference>
<reference evidence="2 3" key="1">
    <citation type="submission" date="2016-10" db="EMBL/GenBank/DDBJ databases">
        <authorList>
            <person name="de Groot N.N."/>
        </authorList>
    </citation>
    <scope>NUCLEOTIDE SEQUENCE [LARGE SCALE GENOMIC DNA]</scope>
    <source>
        <strain evidence="2 3">DSM 27842</strain>
    </source>
</reference>
<proteinExistence type="predicted"/>
<sequence length="215" mass="23456">MRHCSVIALVAALLAWAGPGLTHPHAFVDVGLRFETGEDGRIAAVEVTWAYDDFFSLLILEDMALDGDGDGALTEAERARLEGFDLDNWPEDYAGDLHLEKAGAPVALGPPRADGVRLAEGRIVSRHRRALETPVAAADLVIRAYDPTYFIAYTLKPHAIELPGACLPEVEPADREAAQERLRDAVEQEEVTEQSYEMLQVGAWYADTVRVTCGG</sequence>
<dbReference type="STRING" id="569882.SAMN04490248_12510"/>
<dbReference type="AlphaFoldDB" id="A0A1H8V426"/>
<dbReference type="Proteomes" id="UP000198893">
    <property type="component" value="Unassembled WGS sequence"/>
</dbReference>
<dbReference type="OrthoDB" id="1679673at2"/>
<dbReference type="RefSeq" id="WP_093119972.1">
    <property type="nucleotide sequence ID" value="NZ_FODS01000025.1"/>
</dbReference>
<dbReference type="InterPro" id="IPR010412">
    <property type="entry name" value="DUF1007"/>
</dbReference>
<gene>
    <name evidence="2" type="ORF">SAMN04490248_12510</name>
</gene>
<dbReference type="Pfam" id="PF06226">
    <property type="entry name" value="DUF1007"/>
    <property type="match status" value="1"/>
</dbReference>
<keyword evidence="3" id="KW-1185">Reference proteome</keyword>
<evidence type="ECO:0000313" key="2">
    <source>
        <dbReference type="EMBL" id="SEP10146.1"/>
    </source>
</evidence>
<name>A0A1H8V426_9RHOB</name>
<accession>A0A1H8V426</accession>
<keyword evidence="1" id="KW-0732">Signal</keyword>